<dbReference type="PROSITE" id="PS50893">
    <property type="entry name" value="ABC_TRANSPORTER_2"/>
    <property type="match status" value="1"/>
</dbReference>
<dbReference type="InterPro" id="IPR017871">
    <property type="entry name" value="ABC_transporter-like_CS"/>
</dbReference>
<keyword evidence="6" id="KW-1278">Translocase</keyword>
<evidence type="ECO:0000256" key="4">
    <source>
        <dbReference type="ARBA" id="ARBA00022741"/>
    </source>
</evidence>
<dbReference type="GO" id="GO:0005886">
    <property type="term" value="C:plasma membrane"/>
    <property type="evidence" value="ECO:0007669"/>
    <property type="project" value="UniProtKB-ARBA"/>
</dbReference>
<dbReference type="Gene3D" id="3.40.50.300">
    <property type="entry name" value="P-loop containing nucleotide triphosphate hydrolases"/>
    <property type="match status" value="1"/>
</dbReference>
<dbReference type="InterPro" id="IPR003593">
    <property type="entry name" value="AAA+_ATPase"/>
</dbReference>
<evidence type="ECO:0000256" key="1">
    <source>
        <dbReference type="ARBA" id="ARBA00005417"/>
    </source>
</evidence>
<dbReference type="Pfam" id="PF00005">
    <property type="entry name" value="ABC_tran"/>
    <property type="match status" value="1"/>
</dbReference>
<protein>
    <submittedName>
        <fullName evidence="12">Methionine ABC transporter ATP-binding protein</fullName>
    </submittedName>
</protein>
<keyword evidence="8" id="KW-0472">Membrane</keyword>
<dbReference type="SMART" id="SM00382">
    <property type="entry name" value="AAA"/>
    <property type="match status" value="1"/>
</dbReference>
<dbReference type="PROSITE" id="PS00211">
    <property type="entry name" value="ABC_TRANSPORTER_1"/>
    <property type="match status" value="1"/>
</dbReference>
<feature type="domain" description="ABC transporter" evidence="11">
    <location>
        <begin position="1"/>
        <end position="235"/>
    </location>
</feature>
<dbReference type="GO" id="GO:0006865">
    <property type="term" value="P:amino acid transport"/>
    <property type="evidence" value="ECO:0007669"/>
    <property type="project" value="UniProtKB-KW"/>
</dbReference>
<dbReference type="PANTHER" id="PTHR43166:SF30">
    <property type="entry name" value="METHIONINE IMPORT ATP-BINDING PROTEIN METN"/>
    <property type="match status" value="1"/>
</dbReference>
<evidence type="ECO:0000313" key="13">
    <source>
        <dbReference type="Proteomes" id="UP000563898"/>
    </source>
</evidence>
<comment type="function">
    <text evidence="9">Part of the ABC transporter FtsEX involved in cellular division. Has ATPase activity.</text>
</comment>
<dbReference type="Proteomes" id="UP000563898">
    <property type="component" value="Unassembled WGS sequence"/>
</dbReference>
<evidence type="ECO:0000256" key="7">
    <source>
        <dbReference type="ARBA" id="ARBA00022970"/>
    </source>
</evidence>
<comment type="similarity">
    <text evidence="1">Belongs to the ABC transporter superfamily.</text>
</comment>
<evidence type="ECO:0000256" key="3">
    <source>
        <dbReference type="ARBA" id="ARBA00022475"/>
    </source>
</evidence>
<accession>A0A846WR58</accession>
<dbReference type="SUPFAM" id="SSF52540">
    <property type="entry name" value="P-loop containing nucleoside triphosphate hydrolases"/>
    <property type="match status" value="1"/>
</dbReference>
<keyword evidence="7" id="KW-0029">Amino-acid transport</keyword>
<dbReference type="GO" id="GO:0005524">
    <property type="term" value="F:ATP binding"/>
    <property type="evidence" value="ECO:0007669"/>
    <property type="project" value="UniProtKB-KW"/>
</dbReference>
<evidence type="ECO:0000256" key="2">
    <source>
        <dbReference type="ARBA" id="ARBA00022448"/>
    </source>
</evidence>
<evidence type="ECO:0000256" key="8">
    <source>
        <dbReference type="ARBA" id="ARBA00023136"/>
    </source>
</evidence>
<keyword evidence="5 12" id="KW-0067">ATP-binding</keyword>
<dbReference type="AlphaFoldDB" id="A0A846WR58"/>
<keyword evidence="4" id="KW-0547">Nucleotide-binding</keyword>
<gene>
    <name evidence="12" type="ORF">HGA05_16950</name>
</gene>
<evidence type="ECO:0000259" key="11">
    <source>
        <dbReference type="PROSITE" id="PS50893"/>
    </source>
</evidence>
<dbReference type="FunFam" id="3.40.50.300:FF:000056">
    <property type="entry name" value="Cell division ATP-binding protein FtsE"/>
    <property type="match status" value="1"/>
</dbReference>
<dbReference type="InterPro" id="IPR027417">
    <property type="entry name" value="P-loop_NTPase"/>
</dbReference>
<name>A0A846WR58_9ACTN</name>
<dbReference type="InterPro" id="IPR050086">
    <property type="entry name" value="MetN_ABC_transporter-like"/>
</dbReference>
<evidence type="ECO:0000256" key="10">
    <source>
        <dbReference type="ARBA" id="ARBA00063837"/>
    </source>
</evidence>
<proteinExistence type="inferred from homology"/>
<keyword evidence="3" id="KW-1003">Cell membrane</keyword>
<dbReference type="EMBL" id="JAAXPC010000009">
    <property type="protein sequence ID" value="NKY03260.1"/>
    <property type="molecule type" value="Genomic_DNA"/>
</dbReference>
<keyword evidence="2" id="KW-0813">Transport</keyword>
<evidence type="ECO:0000256" key="5">
    <source>
        <dbReference type="ARBA" id="ARBA00022840"/>
    </source>
</evidence>
<dbReference type="InterPro" id="IPR041701">
    <property type="entry name" value="MetN_ABC"/>
</dbReference>
<dbReference type="PANTHER" id="PTHR43166">
    <property type="entry name" value="AMINO ACID IMPORT ATP-BINDING PROTEIN"/>
    <property type="match status" value="1"/>
</dbReference>
<dbReference type="CDD" id="cd03258">
    <property type="entry name" value="ABC_MetN_methionine_transporter"/>
    <property type="match status" value="1"/>
</dbReference>
<comment type="subunit">
    <text evidence="10">Homodimer. Forms a membrane-associated complex with FtsX.</text>
</comment>
<dbReference type="InterPro" id="IPR003439">
    <property type="entry name" value="ABC_transporter-like_ATP-bd"/>
</dbReference>
<dbReference type="Gene3D" id="3.30.70.260">
    <property type="match status" value="1"/>
</dbReference>
<evidence type="ECO:0000313" key="12">
    <source>
        <dbReference type="EMBL" id="NKY03260.1"/>
    </source>
</evidence>
<evidence type="ECO:0000256" key="9">
    <source>
        <dbReference type="ARBA" id="ARBA00054718"/>
    </source>
</evidence>
<dbReference type="GO" id="GO:0016887">
    <property type="term" value="F:ATP hydrolysis activity"/>
    <property type="evidence" value="ECO:0007669"/>
    <property type="project" value="InterPro"/>
</dbReference>
<evidence type="ECO:0000256" key="6">
    <source>
        <dbReference type="ARBA" id="ARBA00022967"/>
    </source>
</evidence>
<reference evidence="12 13" key="1">
    <citation type="submission" date="2020-04" db="EMBL/GenBank/DDBJ databases">
        <title>MicrobeNet Type strains.</title>
        <authorList>
            <person name="Nicholson A.C."/>
        </authorList>
    </citation>
    <scope>NUCLEOTIDE SEQUENCE [LARGE SCALE GENOMIC DNA]</scope>
    <source>
        <strain evidence="12 13">ATCC BAA-14</strain>
    </source>
</reference>
<dbReference type="InterPro" id="IPR018449">
    <property type="entry name" value="NIL_domain"/>
</dbReference>
<sequence length="334" mass="35361">MDVAKRFGKDAPAVLDGISLRIDAGEIVGIIGPSGAGKSTLARLINGLERPTSGHVLVDGRDHGGARERELNAFRTQIGMIFQQFNLFNSRTVAGNVGFALQVAGVPKSARQQRINELLEFVGIADKAKAWPSALSGGQKQRVGIARALASSPSILIADEATSALDPQTTDDTLKLLRRINSDLGTTIVVITHEMDVVREVCGKVAVLADGRLVDHGELYEVFAHPRSEVTRSLLRHAVSGVPDADTLTALRSRHSGRLVTVEVRDDAARVDLTGAVARAGGTASVIHGGIADLGGRPFGALTYEVHAPDSALDEIVDESRTATGIVVHEEVSR</sequence>
<comment type="caution">
    <text evidence="12">The sequence shown here is derived from an EMBL/GenBank/DDBJ whole genome shotgun (WGS) entry which is preliminary data.</text>
</comment>
<dbReference type="SMART" id="SM00930">
    <property type="entry name" value="NIL"/>
    <property type="match status" value="1"/>
</dbReference>
<organism evidence="12 13">
    <name type="scientific">Gordonia polyisoprenivorans</name>
    <dbReference type="NCBI Taxonomy" id="84595"/>
    <lineage>
        <taxon>Bacteria</taxon>
        <taxon>Bacillati</taxon>
        <taxon>Actinomycetota</taxon>
        <taxon>Actinomycetes</taxon>
        <taxon>Mycobacteriales</taxon>
        <taxon>Gordoniaceae</taxon>
        <taxon>Gordonia</taxon>
    </lineage>
</organism>